<evidence type="ECO:0000313" key="3">
    <source>
        <dbReference type="Proteomes" id="UP000001572"/>
    </source>
</evidence>
<dbReference type="AlphaFoldDB" id="A6TP71"/>
<keyword evidence="1" id="KW-0472">Membrane</keyword>
<dbReference type="Proteomes" id="UP000001572">
    <property type="component" value="Chromosome"/>
</dbReference>
<organism evidence="2 3">
    <name type="scientific">Alkaliphilus metalliredigens (strain QYMF)</name>
    <dbReference type="NCBI Taxonomy" id="293826"/>
    <lineage>
        <taxon>Bacteria</taxon>
        <taxon>Bacillati</taxon>
        <taxon>Bacillota</taxon>
        <taxon>Clostridia</taxon>
        <taxon>Peptostreptococcales</taxon>
        <taxon>Natronincolaceae</taxon>
        <taxon>Alkaliphilus</taxon>
    </lineage>
</organism>
<evidence type="ECO:0000313" key="2">
    <source>
        <dbReference type="EMBL" id="ABR47989.1"/>
    </source>
</evidence>
<feature type="transmembrane region" description="Helical" evidence="1">
    <location>
        <begin position="62"/>
        <end position="87"/>
    </location>
</feature>
<sequence length="91" mass="10680">MMKAISRLSGFTYTIQKLNIAMSFVFLANGLIRSTLLSLVFFILWDILLYKLFVKQRKEKKYLFSYFFIAALIGVFFLKAGLVINLYHRIV</sequence>
<gene>
    <name evidence="2" type="ordered locus">Amet_1819</name>
</gene>
<protein>
    <submittedName>
        <fullName evidence="2">Uncharacterized protein</fullName>
    </submittedName>
</protein>
<feature type="transmembrane region" description="Helical" evidence="1">
    <location>
        <begin position="20"/>
        <end position="50"/>
    </location>
</feature>
<dbReference type="RefSeq" id="WP_012063024.1">
    <property type="nucleotide sequence ID" value="NC_009633.1"/>
</dbReference>
<evidence type="ECO:0000256" key="1">
    <source>
        <dbReference type="SAM" id="Phobius"/>
    </source>
</evidence>
<dbReference type="EMBL" id="CP000724">
    <property type="protein sequence ID" value="ABR47989.1"/>
    <property type="molecule type" value="Genomic_DNA"/>
</dbReference>
<dbReference type="HOGENOM" id="CLU_2420501_0_0_9"/>
<reference evidence="3" key="1">
    <citation type="journal article" date="2016" name="Genome Announc.">
        <title>Complete genome sequence of Alkaliphilus metalliredigens strain QYMF, an alkaliphilic and metal-reducing bacterium isolated from borax-contaminated leachate ponds.</title>
        <authorList>
            <person name="Hwang C."/>
            <person name="Copeland A."/>
            <person name="Lucas S."/>
            <person name="Lapidus A."/>
            <person name="Barry K."/>
            <person name="Detter J.C."/>
            <person name="Glavina Del Rio T."/>
            <person name="Hammon N."/>
            <person name="Israni S."/>
            <person name="Dalin E."/>
            <person name="Tice H."/>
            <person name="Pitluck S."/>
            <person name="Chertkov O."/>
            <person name="Brettin T."/>
            <person name="Bruce D."/>
            <person name="Han C."/>
            <person name="Schmutz J."/>
            <person name="Larimer F."/>
            <person name="Land M.L."/>
            <person name="Hauser L."/>
            <person name="Kyrpides N."/>
            <person name="Mikhailova N."/>
            <person name="Ye Q."/>
            <person name="Zhou J."/>
            <person name="Richardson P."/>
            <person name="Fields M.W."/>
        </authorList>
    </citation>
    <scope>NUCLEOTIDE SEQUENCE [LARGE SCALE GENOMIC DNA]</scope>
    <source>
        <strain evidence="3">QYMF</strain>
    </source>
</reference>
<name>A6TP71_ALKMQ</name>
<keyword evidence="3" id="KW-1185">Reference proteome</keyword>
<dbReference type="KEGG" id="amt:Amet_1819"/>
<accession>A6TP71</accession>
<dbReference type="STRING" id="293826.Amet_1819"/>
<dbReference type="OrthoDB" id="9991212at2"/>
<keyword evidence="1" id="KW-0812">Transmembrane</keyword>
<keyword evidence="1" id="KW-1133">Transmembrane helix</keyword>
<proteinExistence type="predicted"/>